<evidence type="ECO:0000256" key="1">
    <source>
        <dbReference type="SAM" id="Phobius"/>
    </source>
</evidence>
<name>A0ABQ5QVF5_9ACTN</name>
<gene>
    <name evidence="2" type="ORF">Pa4123_35300</name>
</gene>
<dbReference type="Proteomes" id="UP001144280">
    <property type="component" value="Unassembled WGS sequence"/>
</dbReference>
<accession>A0ABQ5QVF5</accession>
<dbReference type="InterPro" id="IPR047928">
    <property type="entry name" value="Perm_prefix_1"/>
</dbReference>
<reference evidence="2" key="1">
    <citation type="submission" date="2022-12" db="EMBL/GenBank/DDBJ databases">
        <title>New Phytohabitans aurantiacus sp. RD004123 nov., an actinomycete isolated from soil.</title>
        <authorList>
            <person name="Triningsih D.W."/>
            <person name="Harunari E."/>
            <person name="Igarashi Y."/>
        </authorList>
    </citation>
    <scope>NUCLEOTIDE SEQUENCE</scope>
    <source>
        <strain evidence="2">RD004123</strain>
    </source>
</reference>
<keyword evidence="3" id="KW-1185">Reference proteome</keyword>
<dbReference type="EMBL" id="BSDI01000015">
    <property type="protein sequence ID" value="GLH98255.1"/>
    <property type="molecule type" value="Genomic_DNA"/>
</dbReference>
<comment type="caution">
    <text evidence="2">The sequence shown here is derived from an EMBL/GenBank/DDBJ whole genome shotgun (WGS) entry which is preliminary data.</text>
</comment>
<organism evidence="2 3">
    <name type="scientific">Phytohabitans aurantiacus</name>
    <dbReference type="NCBI Taxonomy" id="3016789"/>
    <lineage>
        <taxon>Bacteria</taxon>
        <taxon>Bacillati</taxon>
        <taxon>Actinomycetota</taxon>
        <taxon>Actinomycetes</taxon>
        <taxon>Micromonosporales</taxon>
        <taxon>Micromonosporaceae</taxon>
    </lineage>
</organism>
<feature type="transmembrane region" description="Helical" evidence="1">
    <location>
        <begin position="197"/>
        <end position="216"/>
    </location>
</feature>
<keyword evidence="1" id="KW-1133">Transmembrane helix</keyword>
<proteinExistence type="predicted"/>
<feature type="transmembrane region" description="Helical" evidence="1">
    <location>
        <begin position="89"/>
        <end position="109"/>
    </location>
</feature>
<protein>
    <submittedName>
        <fullName evidence="2">Uncharacterized protein</fullName>
    </submittedName>
</protein>
<keyword evidence="1" id="KW-0812">Transmembrane</keyword>
<keyword evidence="1" id="KW-0472">Membrane</keyword>
<dbReference type="NCBIfam" id="NF038403">
    <property type="entry name" value="perm_prefix_1"/>
    <property type="match status" value="1"/>
</dbReference>
<feature type="transmembrane region" description="Helical" evidence="1">
    <location>
        <begin position="163"/>
        <end position="191"/>
    </location>
</feature>
<evidence type="ECO:0000313" key="2">
    <source>
        <dbReference type="EMBL" id="GLH98255.1"/>
    </source>
</evidence>
<feature type="transmembrane region" description="Helical" evidence="1">
    <location>
        <begin position="133"/>
        <end position="151"/>
    </location>
</feature>
<evidence type="ECO:0000313" key="3">
    <source>
        <dbReference type="Proteomes" id="UP001144280"/>
    </source>
</evidence>
<sequence>MPRGTLGGMRATIDDYMRHLDGALIGPGRLKQDMLTEARHGLVDAVEGYREAGLPESEAERQAVAEFGTVVELAPAYQAELAMGAARQLALRLALVPVLLSQFAQLMWWRAPWTASGPFPPDAYVFASDVQDHLGYVVALMALSAYGLMMWSARRRGPVRRGLAKAVGVGAFALVAVNSAGGFVLYVWSVVLWNAALTWPPMLLGGGAIMVAYWWLGRSAATCVAAARLA</sequence>